<dbReference type="Proteomes" id="UP000763088">
    <property type="component" value="Unassembled WGS sequence"/>
</dbReference>
<dbReference type="AlphaFoldDB" id="A0A928BPM3"/>
<dbReference type="EMBL" id="SUYD01000001">
    <property type="protein sequence ID" value="MBE6264974.1"/>
    <property type="molecule type" value="Genomic_DNA"/>
</dbReference>
<organism evidence="1 2">
    <name type="scientific">Xylanibacter ruminicola</name>
    <name type="common">Prevotella ruminicola</name>
    <dbReference type="NCBI Taxonomy" id="839"/>
    <lineage>
        <taxon>Bacteria</taxon>
        <taxon>Pseudomonadati</taxon>
        <taxon>Bacteroidota</taxon>
        <taxon>Bacteroidia</taxon>
        <taxon>Bacteroidales</taxon>
        <taxon>Prevotellaceae</taxon>
        <taxon>Xylanibacter</taxon>
    </lineage>
</organism>
<reference evidence="1" key="1">
    <citation type="submission" date="2019-04" db="EMBL/GenBank/DDBJ databases">
        <title>Evolution of Biomass-Degrading Anaerobic Consortia Revealed by Metagenomics.</title>
        <authorList>
            <person name="Peng X."/>
        </authorList>
    </citation>
    <scope>NUCLEOTIDE SEQUENCE</scope>
    <source>
        <strain evidence="1">SIG141</strain>
    </source>
</reference>
<evidence type="ECO:0000313" key="1">
    <source>
        <dbReference type="EMBL" id="MBE6264974.1"/>
    </source>
</evidence>
<name>A0A928BPM3_XYLRU</name>
<proteinExistence type="predicted"/>
<protein>
    <submittedName>
        <fullName evidence="1">Uncharacterized protein</fullName>
    </submittedName>
</protein>
<comment type="caution">
    <text evidence="1">The sequence shown here is derived from an EMBL/GenBank/DDBJ whole genome shotgun (WGS) entry which is preliminary data.</text>
</comment>
<accession>A0A928BPM3</accession>
<evidence type="ECO:0000313" key="2">
    <source>
        <dbReference type="Proteomes" id="UP000763088"/>
    </source>
</evidence>
<gene>
    <name evidence="1" type="ORF">E7102_00675</name>
</gene>
<sequence length="127" mass="13855">MKYTPERITNLGENEVFVFGSNLAGAHGGGAALVAMRSFGAIWGQGVGLQGQSYGIPTMHGGVDVIKPYVDEFIEFAKQHTELFFWVTRIGCGIAGFHDYEIAPLFKNAMNLKNVALPKSFVDEITK</sequence>